<keyword evidence="2" id="KW-1185">Reference proteome</keyword>
<dbReference type="InterPro" id="IPR026444">
    <property type="entry name" value="Secre_tail"/>
</dbReference>
<evidence type="ECO:0000313" key="1">
    <source>
        <dbReference type="EMBL" id="MVT40033.1"/>
    </source>
</evidence>
<comment type="caution">
    <text evidence="1">The sequence shown here is derived from an EMBL/GenBank/DDBJ whole genome shotgun (WGS) entry which is preliminary data.</text>
</comment>
<evidence type="ECO:0000313" key="2">
    <source>
        <dbReference type="Proteomes" id="UP000468388"/>
    </source>
</evidence>
<gene>
    <name evidence="1" type="ORF">GO495_05525</name>
</gene>
<dbReference type="EMBL" id="WRXO01000001">
    <property type="protein sequence ID" value="MVT40033.1"/>
    <property type="molecule type" value="Genomic_DNA"/>
</dbReference>
<name>A0A6N8J4R9_9BACT</name>
<protein>
    <submittedName>
        <fullName evidence="1">T9SS type A sorting domain-containing protein</fullName>
    </submittedName>
</protein>
<reference evidence="1 2" key="1">
    <citation type="submission" date="2019-12" db="EMBL/GenBank/DDBJ databases">
        <title>The draft genomic sequence of strain Chitinophaga oryziterrae JCM 16595.</title>
        <authorList>
            <person name="Zhang X."/>
        </authorList>
    </citation>
    <scope>NUCLEOTIDE SEQUENCE [LARGE SCALE GENOMIC DNA]</scope>
    <source>
        <strain evidence="1 2">JCM 16595</strain>
    </source>
</reference>
<proteinExistence type="predicted"/>
<organism evidence="1 2">
    <name type="scientific">Chitinophaga oryziterrae</name>
    <dbReference type="NCBI Taxonomy" id="1031224"/>
    <lineage>
        <taxon>Bacteria</taxon>
        <taxon>Pseudomonadati</taxon>
        <taxon>Bacteroidota</taxon>
        <taxon>Chitinophagia</taxon>
        <taxon>Chitinophagales</taxon>
        <taxon>Chitinophagaceae</taxon>
        <taxon>Chitinophaga</taxon>
    </lineage>
</organism>
<dbReference type="Proteomes" id="UP000468388">
    <property type="component" value="Unassembled WGS sequence"/>
</dbReference>
<dbReference type="NCBIfam" id="TIGR04183">
    <property type="entry name" value="Por_Secre_tail"/>
    <property type="match status" value="1"/>
</dbReference>
<sequence>MRKSFNSIWYERTFSVSYTTGGLSGGDLVRSIVTVYSTCASVSDFTVSTNPATYIVTITSGAESNAIARNKNKATSRVLIYNVKVTNANGKLMKSMNFSDLELITFYVQDLMPGIYFLDIFDGEKTREPKITNTTLTNVLLHIYLLPGPWSVYE</sequence>
<accession>A0A6N8J4R9</accession>
<dbReference type="AlphaFoldDB" id="A0A6N8J4R9"/>